<proteinExistence type="predicted"/>
<dbReference type="Proteomes" id="UP001164305">
    <property type="component" value="Chromosome"/>
</dbReference>
<gene>
    <name evidence="3" type="ORF">BRM3_03405</name>
</gene>
<evidence type="ECO:0000256" key="1">
    <source>
        <dbReference type="SAM" id="MobiDB-lite"/>
    </source>
</evidence>
<dbReference type="RefSeq" id="WP_263594698.1">
    <property type="nucleotide sequence ID" value="NZ_CP107020.1"/>
</dbReference>
<dbReference type="InterPro" id="IPR036390">
    <property type="entry name" value="WH_DNA-bd_sf"/>
</dbReference>
<evidence type="ECO:0000313" key="4">
    <source>
        <dbReference type="Proteomes" id="UP001164305"/>
    </source>
</evidence>
<dbReference type="EMBL" id="CP107020">
    <property type="protein sequence ID" value="UYG17489.1"/>
    <property type="molecule type" value="Genomic_DNA"/>
</dbReference>
<protein>
    <submittedName>
        <fullName evidence="3">Helix-turn-helix domain-containing protein</fullName>
    </submittedName>
</protein>
<evidence type="ECO:0000313" key="3">
    <source>
        <dbReference type="EMBL" id="UYG17489.1"/>
    </source>
</evidence>
<feature type="compositionally biased region" description="Basic and acidic residues" evidence="1">
    <location>
        <begin position="40"/>
        <end position="68"/>
    </location>
</feature>
<dbReference type="Pfam" id="PF01022">
    <property type="entry name" value="HTH_5"/>
    <property type="match status" value="1"/>
</dbReference>
<reference evidence="3" key="1">
    <citation type="submission" date="2022-10" db="EMBL/GenBank/DDBJ databases">
        <title>Whole-Genome Sequencing of Brachybacterium huguangmaarense BRM-3, Isolated from Betula schmidtii.</title>
        <authorList>
            <person name="Haam D."/>
        </authorList>
    </citation>
    <scope>NUCLEOTIDE SEQUENCE</scope>
    <source>
        <strain evidence="3">BRM-3</strain>
    </source>
</reference>
<evidence type="ECO:0000259" key="2">
    <source>
        <dbReference type="SMART" id="SM00418"/>
    </source>
</evidence>
<accession>A0ABY6G2R4</accession>
<keyword evidence="4" id="KW-1185">Reference proteome</keyword>
<dbReference type="SMART" id="SM00418">
    <property type="entry name" value="HTH_ARSR"/>
    <property type="match status" value="1"/>
</dbReference>
<sequence>MLEQRLARLEDRVDRLLDVLDATPPRANPGATSLGGTADSPHETDAPRQDDAAPRLELHRLRDADRPAGRSSAGPAAPTGAPGSSSTSPAGGASTSADDPLFALHALEERYPSPGAVLYTGSVDLPLGPVQYQWGRTTADILHADWAERAERAGALGHPLRLALLRLLLEGEHTVAQLVDELELGSTGVAYHHLNQLHTSGWITSPRRGVWTIPPSRVVPLLAIIIALEEN</sequence>
<dbReference type="SUPFAM" id="SSF46785">
    <property type="entry name" value="Winged helix' DNA-binding domain"/>
    <property type="match status" value="1"/>
</dbReference>
<name>A0ABY6G2R4_9MICO</name>
<feature type="domain" description="HTH arsR-type" evidence="2">
    <location>
        <begin position="152"/>
        <end position="230"/>
    </location>
</feature>
<organism evidence="3 4">
    <name type="scientific">Brachybacterium huguangmaarense</name>
    <dbReference type="NCBI Taxonomy" id="1652028"/>
    <lineage>
        <taxon>Bacteria</taxon>
        <taxon>Bacillati</taxon>
        <taxon>Actinomycetota</taxon>
        <taxon>Actinomycetes</taxon>
        <taxon>Micrococcales</taxon>
        <taxon>Dermabacteraceae</taxon>
        <taxon>Brachybacterium</taxon>
    </lineage>
</organism>
<feature type="compositionally biased region" description="Low complexity" evidence="1">
    <location>
        <begin position="69"/>
        <end position="97"/>
    </location>
</feature>
<dbReference type="InterPro" id="IPR036388">
    <property type="entry name" value="WH-like_DNA-bd_sf"/>
</dbReference>
<dbReference type="Gene3D" id="1.10.10.10">
    <property type="entry name" value="Winged helix-like DNA-binding domain superfamily/Winged helix DNA-binding domain"/>
    <property type="match status" value="1"/>
</dbReference>
<feature type="region of interest" description="Disordered" evidence="1">
    <location>
        <begin position="20"/>
        <end position="97"/>
    </location>
</feature>
<dbReference type="InterPro" id="IPR001845">
    <property type="entry name" value="HTH_ArsR_DNA-bd_dom"/>
</dbReference>